<dbReference type="SUPFAM" id="SSF102462">
    <property type="entry name" value="Peptidyl-tRNA hydrolase II"/>
    <property type="match status" value="1"/>
</dbReference>
<dbReference type="InterPro" id="IPR023476">
    <property type="entry name" value="Pep_tRNA_hydro_II_dom_sf"/>
</dbReference>
<protein>
    <recommendedName>
        <fullName evidence="4">DUF2000 domain-containing protein</fullName>
    </recommendedName>
</protein>
<evidence type="ECO:0008006" key="4">
    <source>
        <dbReference type="Google" id="ProtNLM"/>
    </source>
</evidence>
<dbReference type="PIRSF" id="PIRSF033736">
    <property type="entry name" value="UCP033763"/>
    <property type="match status" value="1"/>
</dbReference>
<dbReference type="EMBL" id="JACJIA010000008">
    <property type="protein sequence ID" value="MBA8954103.1"/>
    <property type="molecule type" value="Genomic_DNA"/>
</dbReference>
<proteinExistence type="predicted"/>
<feature type="region of interest" description="Disordered" evidence="1">
    <location>
        <begin position="1"/>
        <end position="21"/>
    </location>
</feature>
<name>A0A7W3QPF0_ACTNM</name>
<dbReference type="Gene3D" id="3.40.1490.10">
    <property type="entry name" value="Bit1"/>
    <property type="match status" value="1"/>
</dbReference>
<accession>A0A7W3QPF0</accession>
<dbReference type="InterPro" id="IPR017021">
    <property type="entry name" value="UCP033763"/>
</dbReference>
<dbReference type="InterPro" id="IPR018988">
    <property type="entry name" value="DUF2000"/>
</dbReference>
<keyword evidence="3" id="KW-1185">Reference proteome</keyword>
<evidence type="ECO:0000313" key="2">
    <source>
        <dbReference type="EMBL" id="MBA8954103.1"/>
    </source>
</evidence>
<organism evidence="2 3">
    <name type="scientific">Actinomadura namibiensis</name>
    <dbReference type="NCBI Taxonomy" id="182080"/>
    <lineage>
        <taxon>Bacteria</taxon>
        <taxon>Bacillati</taxon>
        <taxon>Actinomycetota</taxon>
        <taxon>Actinomycetes</taxon>
        <taxon>Streptosporangiales</taxon>
        <taxon>Thermomonosporaceae</taxon>
        <taxon>Actinomadura</taxon>
    </lineage>
</organism>
<gene>
    <name evidence="2" type="ORF">HNR61_005757</name>
</gene>
<evidence type="ECO:0000256" key="1">
    <source>
        <dbReference type="SAM" id="MobiDB-lite"/>
    </source>
</evidence>
<sequence length="158" mass="16460">MSVATLPDWARSLDPTPELPTRRSPVKWVILVDRNLPAGLQVNAAACLGAAMGRGVPGLVGAGGADASGDDHPGLPWLGCTVLAATGPVLGALREEARAEPELVVTDMADVAQRVRVYADYLAELARTDGADLNYLALGIAGPRAAVDRLTGRFPLLR</sequence>
<dbReference type="Proteomes" id="UP000572680">
    <property type="component" value="Unassembled WGS sequence"/>
</dbReference>
<evidence type="ECO:0000313" key="3">
    <source>
        <dbReference type="Proteomes" id="UP000572680"/>
    </source>
</evidence>
<dbReference type="AlphaFoldDB" id="A0A7W3QPF0"/>
<reference evidence="2 3" key="1">
    <citation type="submission" date="2020-08" db="EMBL/GenBank/DDBJ databases">
        <title>Genomic Encyclopedia of Type Strains, Phase IV (KMG-IV): sequencing the most valuable type-strain genomes for metagenomic binning, comparative biology and taxonomic classification.</title>
        <authorList>
            <person name="Goeker M."/>
        </authorList>
    </citation>
    <scope>NUCLEOTIDE SEQUENCE [LARGE SCALE GENOMIC DNA]</scope>
    <source>
        <strain evidence="2 3">DSM 44197</strain>
    </source>
</reference>
<dbReference type="RefSeq" id="WP_182846227.1">
    <property type="nucleotide sequence ID" value="NZ_BAAALP010000001.1"/>
</dbReference>
<comment type="caution">
    <text evidence="2">The sequence shown here is derived from an EMBL/GenBank/DDBJ whole genome shotgun (WGS) entry which is preliminary data.</text>
</comment>
<dbReference type="Pfam" id="PF09391">
    <property type="entry name" value="DUF2000"/>
    <property type="match status" value="1"/>
</dbReference>